<dbReference type="AlphaFoldDB" id="A0AAW2G268"/>
<comment type="caution">
    <text evidence="1">The sequence shown here is derived from an EMBL/GenBank/DDBJ whole genome shotgun (WGS) entry which is preliminary data.</text>
</comment>
<reference evidence="1 2" key="1">
    <citation type="submission" date="2023-03" db="EMBL/GenBank/DDBJ databases">
        <title>High recombination rates correlate with genetic variation in Cardiocondyla obscurior ants.</title>
        <authorList>
            <person name="Errbii M."/>
        </authorList>
    </citation>
    <scope>NUCLEOTIDE SEQUENCE [LARGE SCALE GENOMIC DNA]</scope>
    <source>
        <strain evidence="1">Alpha-2009</strain>
        <tissue evidence="1">Whole body</tissue>
    </source>
</reference>
<evidence type="ECO:0000313" key="1">
    <source>
        <dbReference type="EMBL" id="KAL0121540.1"/>
    </source>
</evidence>
<keyword evidence="2" id="KW-1185">Reference proteome</keyword>
<sequence length="131" mass="14730">MSWTVKSFNLCAAIIDWKKFIGPLAEGHVSLPKVLLGITIEFKPLLTRGTRTCVRLVKSSTRFAWHQTATTSTALRLKTLVGPTQKLYLSLVLLNPADIEHCKMQECDQNFDIAHAKAQMATYLTECLRQP</sequence>
<dbReference type="Proteomes" id="UP001430953">
    <property type="component" value="Unassembled WGS sequence"/>
</dbReference>
<name>A0AAW2G268_9HYME</name>
<proteinExistence type="predicted"/>
<gene>
    <name evidence="1" type="ORF">PUN28_006805</name>
</gene>
<evidence type="ECO:0000313" key="2">
    <source>
        <dbReference type="Proteomes" id="UP001430953"/>
    </source>
</evidence>
<protein>
    <submittedName>
        <fullName evidence="1">Uncharacterized protein</fullName>
    </submittedName>
</protein>
<dbReference type="EMBL" id="JADYXP020000006">
    <property type="protein sequence ID" value="KAL0121540.1"/>
    <property type="molecule type" value="Genomic_DNA"/>
</dbReference>
<organism evidence="1 2">
    <name type="scientific">Cardiocondyla obscurior</name>
    <dbReference type="NCBI Taxonomy" id="286306"/>
    <lineage>
        <taxon>Eukaryota</taxon>
        <taxon>Metazoa</taxon>
        <taxon>Ecdysozoa</taxon>
        <taxon>Arthropoda</taxon>
        <taxon>Hexapoda</taxon>
        <taxon>Insecta</taxon>
        <taxon>Pterygota</taxon>
        <taxon>Neoptera</taxon>
        <taxon>Endopterygota</taxon>
        <taxon>Hymenoptera</taxon>
        <taxon>Apocrita</taxon>
        <taxon>Aculeata</taxon>
        <taxon>Formicoidea</taxon>
        <taxon>Formicidae</taxon>
        <taxon>Myrmicinae</taxon>
        <taxon>Cardiocondyla</taxon>
    </lineage>
</organism>
<accession>A0AAW2G268</accession>